<feature type="transmembrane region" description="Helical" evidence="1">
    <location>
        <begin position="173"/>
        <end position="191"/>
    </location>
</feature>
<dbReference type="OrthoDB" id="4775568at2"/>
<comment type="caution">
    <text evidence="2">The sequence shown here is derived from an EMBL/GenBank/DDBJ whole genome shotgun (WGS) entry which is preliminary data.</text>
</comment>
<keyword evidence="3" id="KW-1185">Reference proteome</keyword>
<organism evidence="2 3">
    <name type="scientific">Luteipulveratus halotolerans</name>
    <dbReference type="NCBI Taxonomy" id="1631356"/>
    <lineage>
        <taxon>Bacteria</taxon>
        <taxon>Bacillati</taxon>
        <taxon>Actinomycetota</taxon>
        <taxon>Actinomycetes</taxon>
        <taxon>Micrococcales</taxon>
        <taxon>Dermacoccaceae</taxon>
        <taxon>Luteipulveratus</taxon>
    </lineage>
</organism>
<dbReference type="AlphaFoldDB" id="A0A0L6CDX4"/>
<keyword evidence="1" id="KW-0472">Membrane</keyword>
<feature type="transmembrane region" description="Helical" evidence="1">
    <location>
        <begin position="144"/>
        <end position="161"/>
    </location>
</feature>
<keyword evidence="1" id="KW-1133">Transmembrane helix</keyword>
<protein>
    <submittedName>
        <fullName evidence="2">Uncharacterized protein</fullName>
    </submittedName>
</protein>
<dbReference type="EMBL" id="LAIR01000002">
    <property type="protein sequence ID" value="KNX36071.1"/>
    <property type="molecule type" value="Genomic_DNA"/>
</dbReference>
<accession>A0A0L6CDX4</accession>
<feature type="transmembrane region" description="Helical" evidence="1">
    <location>
        <begin position="211"/>
        <end position="229"/>
    </location>
</feature>
<evidence type="ECO:0000313" key="2">
    <source>
        <dbReference type="EMBL" id="KNX36071.1"/>
    </source>
</evidence>
<name>A0A0L6CDX4_9MICO</name>
<feature type="transmembrane region" description="Helical" evidence="1">
    <location>
        <begin position="25"/>
        <end position="45"/>
    </location>
</feature>
<evidence type="ECO:0000313" key="3">
    <source>
        <dbReference type="Proteomes" id="UP000037397"/>
    </source>
</evidence>
<evidence type="ECO:0000256" key="1">
    <source>
        <dbReference type="SAM" id="Phobius"/>
    </source>
</evidence>
<sequence>MATEAAAPPATPQVRRPWWKNGRRWCGVILLGLAAAYLVAAAWIGPRQNPFGEPFHIDHDAAVVDDQPRRAHELAWWQDDIVDQLRPTAGPDVSPGSTTIKYVIWDGLDGHLVWTSMRSDDPRLKEFGQHVRAGESRPEQLMRWVTYPATALAIYTFVVIVAGERPRTGTRWYWFWLCMSPLCLGVIWFALKEKMRDPAEPRPRRKTGLDGFGTSIGAYVAVVIAFAALGGL</sequence>
<dbReference type="RefSeq" id="WP_050668280.1">
    <property type="nucleotide sequence ID" value="NZ_LAIR01000002.1"/>
</dbReference>
<keyword evidence="1" id="KW-0812">Transmembrane</keyword>
<proteinExistence type="predicted"/>
<reference evidence="3" key="1">
    <citation type="submission" date="2015-03" db="EMBL/GenBank/DDBJ databases">
        <title>Luteipulveratus halotolerans sp. nov., a novel actinobacterium (Dermacoccaceae) from Sarawak, Malaysia.</title>
        <authorList>
            <person name="Juboi H."/>
            <person name="Basik A."/>
            <person name="Shamsul S.S."/>
            <person name="Arnold P."/>
            <person name="Schmitt E.K."/>
            <person name="Sanglier J.-J."/>
            <person name="Yeo T."/>
        </authorList>
    </citation>
    <scope>NUCLEOTIDE SEQUENCE [LARGE SCALE GENOMIC DNA]</scope>
    <source>
        <strain evidence="3">C296001</strain>
    </source>
</reference>
<dbReference type="Proteomes" id="UP000037397">
    <property type="component" value="Unassembled WGS sequence"/>
</dbReference>
<gene>
    <name evidence="2" type="ORF">VV01_01155</name>
</gene>